<evidence type="ECO:0000313" key="4">
    <source>
        <dbReference type="Proteomes" id="UP001606300"/>
    </source>
</evidence>
<keyword evidence="2" id="KW-0663">Pyridoxal phosphate</keyword>
<comment type="caution">
    <text evidence="3">The sequence shown here is derived from an EMBL/GenBank/DDBJ whole genome shotgun (WGS) entry which is preliminary data.</text>
</comment>
<accession>A0ABW7ES89</accession>
<sequence length="400" mass="42903">MKSHAATALRWLDFPMATWRWLRRGDASLKDFRARFAASLGVEPARVHLFGSGRAALHAYVASLGLPSDAEVLLPGYTCAVVPNVFEHLGLAVRYVDIAPGGFNPDAAAVAAAIGPQTRLVVLPHNFGLCMAGIAGLRERFPRVVFVEDAAHAWGSRDADGRMVGTLGHAAFFSFEYSKPLSTGLGGALLVNTEAVWQSPPLHAPAASVVAKQALTLAWHRLVQALPAPWLRGIKQLLRAPTRRLGVVADTPAGELQGSARPDYRLGLHPWSAALGDRQACRAAEVWAARRAQAQVYDTLVPAALRPERGAGDVLLRYPVRLPAGLSREAFAALLAVDDIELGCWFDDVVHPRGSLRYGYCTGDCPVGEATADSVGNLPLGLHAGLSDRHRQALQRRLSA</sequence>
<comment type="similarity">
    <text evidence="1 2">Belongs to the DegT/DnrJ/EryC1 family.</text>
</comment>
<dbReference type="Pfam" id="PF01041">
    <property type="entry name" value="DegT_DnrJ_EryC1"/>
    <property type="match status" value="1"/>
</dbReference>
<keyword evidence="3" id="KW-0032">Aminotransferase</keyword>
<organism evidence="3 4">
    <name type="scientific">Pelomonas dachongensis</name>
    <dbReference type="NCBI Taxonomy" id="3299029"/>
    <lineage>
        <taxon>Bacteria</taxon>
        <taxon>Pseudomonadati</taxon>
        <taxon>Pseudomonadota</taxon>
        <taxon>Betaproteobacteria</taxon>
        <taxon>Burkholderiales</taxon>
        <taxon>Sphaerotilaceae</taxon>
        <taxon>Roseateles</taxon>
    </lineage>
</organism>
<dbReference type="RefSeq" id="WP_394471801.1">
    <property type="nucleotide sequence ID" value="NZ_JBIGHY010000006.1"/>
</dbReference>
<dbReference type="PANTHER" id="PTHR30244:SF34">
    <property type="entry name" value="DTDP-4-AMINO-4,6-DIDEOXYGALACTOSE TRANSAMINASE"/>
    <property type="match status" value="1"/>
</dbReference>
<dbReference type="Proteomes" id="UP001606300">
    <property type="component" value="Unassembled WGS sequence"/>
</dbReference>
<dbReference type="GO" id="GO:0008483">
    <property type="term" value="F:transaminase activity"/>
    <property type="evidence" value="ECO:0007669"/>
    <property type="project" value="UniProtKB-KW"/>
</dbReference>
<evidence type="ECO:0000256" key="1">
    <source>
        <dbReference type="ARBA" id="ARBA00037999"/>
    </source>
</evidence>
<gene>
    <name evidence="3" type="ORF">ACG02S_17715</name>
</gene>
<evidence type="ECO:0000256" key="2">
    <source>
        <dbReference type="RuleBase" id="RU004508"/>
    </source>
</evidence>
<dbReference type="PANTHER" id="PTHR30244">
    <property type="entry name" value="TRANSAMINASE"/>
    <property type="match status" value="1"/>
</dbReference>
<proteinExistence type="inferred from homology"/>
<dbReference type="InterPro" id="IPR015422">
    <property type="entry name" value="PyrdxlP-dep_Trfase_small"/>
</dbReference>
<reference evidence="3 4" key="1">
    <citation type="submission" date="2024-09" db="EMBL/GenBank/DDBJ databases">
        <title>Novel species of the genus Pelomonas and Roseateles isolated from streams.</title>
        <authorList>
            <person name="Lu H."/>
        </authorList>
    </citation>
    <scope>NUCLEOTIDE SEQUENCE [LARGE SCALE GENOMIC DNA]</scope>
    <source>
        <strain evidence="3 4">DC23W</strain>
    </source>
</reference>
<dbReference type="Gene3D" id="3.40.640.10">
    <property type="entry name" value="Type I PLP-dependent aspartate aminotransferase-like (Major domain)"/>
    <property type="match status" value="1"/>
</dbReference>
<dbReference type="InterPro" id="IPR000653">
    <property type="entry name" value="DegT/StrS_aminotransferase"/>
</dbReference>
<name>A0ABW7ES89_9BURK</name>
<dbReference type="EMBL" id="JBIGHY010000006">
    <property type="protein sequence ID" value="MFG6415734.1"/>
    <property type="molecule type" value="Genomic_DNA"/>
</dbReference>
<keyword evidence="4" id="KW-1185">Reference proteome</keyword>
<dbReference type="Gene3D" id="3.90.1150.10">
    <property type="entry name" value="Aspartate Aminotransferase, domain 1"/>
    <property type="match status" value="1"/>
</dbReference>
<protein>
    <submittedName>
        <fullName evidence="3">DegT/DnrJ/EryC1/StrS family aminotransferase</fullName>
    </submittedName>
</protein>
<evidence type="ECO:0000313" key="3">
    <source>
        <dbReference type="EMBL" id="MFG6415734.1"/>
    </source>
</evidence>
<dbReference type="InterPro" id="IPR015424">
    <property type="entry name" value="PyrdxlP-dep_Trfase"/>
</dbReference>
<dbReference type="SUPFAM" id="SSF53383">
    <property type="entry name" value="PLP-dependent transferases"/>
    <property type="match status" value="1"/>
</dbReference>
<dbReference type="InterPro" id="IPR015421">
    <property type="entry name" value="PyrdxlP-dep_Trfase_major"/>
</dbReference>
<keyword evidence="3" id="KW-0808">Transferase</keyword>